<feature type="domain" description="Myb-like" evidence="5">
    <location>
        <begin position="197"/>
        <end position="248"/>
    </location>
</feature>
<feature type="region of interest" description="Disordered" evidence="4">
    <location>
        <begin position="387"/>
        <end position="425"/>
    </location>
</feature>
<dbReference type="NCBIfam" id="TIGR01557">
    <property type="entry name" value="myb_SHAQKYF"/>
    <property type="match status" value="1"/>
</dbReference>
<dbReference type="PROSITE" id="PS51294">
    <property type="entry name" value="HTH_MYB"/>
    <property type="match status" value="1"/>
</dbReference>
<dbReference type="AlphaFoldDB" id="A0A8S9V3R1"/>
<feature type="region of interest" description="Disordered" evidence="4">
    <location>
        <begin position="276"/>
        <end position="318"/>
    </location>
</feature>
<keyword evidence="2" id="KW-0804">Transcription</keyword>
<dbReference type="Pfam" id="PF00249">
    <property type="entry name" value="Myb_DNA-binding"/>
    <property type="match status" value="1"/>
</dbReference>
<feature type="compositionally biased region" description="Polar residues" evidence="4">
    <location>
        <begin position="299"/>
        <end position="310"/>
    </location>
</feature>
<feature type="compositionally biased region" description="Polar residues" evidence="4">
    <location>
        <begin position="277"/>
        <end position="290"/>
    </location>
</feature>
<evidence type="ECO:0000256" key="4">
    <source>
        <dbReference type="SAM" id="MobiDB-lite"/>
    </source>
</evidence>
<comment type="caution">
    <text evidence="7">The sequence shown here is derived from an EMBL/GenBank/DDBJ whole genome shotgun (WGS) entry which is preliminary data.</text>
</comment>
<dbReference type="PANTHER" id="PTHR12374">
    <property type="entry name" value="TRANSCRIPTIONAL ADAPTOR 2 ADA2 -RELATED"/>
    <property type="match status" value="1"/>
</dbReference>
<dbReference type="InterPro" id="IPR009057">
    <property type="entry name" value="Homeodomain-like_sf"/>
</dbReference>
<dbReference type="Gene3D" id="1.10.10.60">
    <property type="entry name" value="Homeodomain-like"/>
    <property type="match status" value="1"/>
</dbReference>
<name>A0A8S9V3R1_PHYIN</name>
<dbReference type="InterPro" id="IPR001005">
    <property type="entry name" value="SANT/Myb"/>
</dbReference>
<sequence length="425" mass="46591">MEHQGILTCGEGPGRGAGTQAFVEKKDAPKVVLIYKFDAESSTATKANLVGPAVVLVMYSGMDRSDWQQPAYPERASPPPQSQTGWFPLQDTEQQQQQSPVSHHSPSGWLQDAAGNAGYATSPSHDSRGSFVSSPIFSSVPPAESPPYLWTEQQAQPPPARVVQFLPSPTYQRPIMLPDSELCQDQKAHVQTVLRRNKQIAIGRWNSEEHQWFLKGLEMFQGPAWGEIARLIGTRTSTQVRTHAQKFFTKLARLNQTMPYFEVQIQKERARLVAQGASVTPTAQSTSLPATLSPRKRLASTSNSPRQSLQRYKEEVVTSPTYASAAHARYPQEAYNAKPRVYAGGYTSAVSPSSGPAMRPQQWTSDDTRHWPLASPTSTAASLRLTQMQMADVGQQSSPTAASDADSLPSMNKLLHRSSNTATTS</sequence>
<evidence type="ECO:0000259" key="6">
    <source>
        <dbReference type="PROSITE" id="PS51294"/>
    </source>
</evidence>
<evidence type="ECO:0000256" key="3">
    <source>
        <dbReference type="ARBA" id="ARBA00023242"/>
    </source>
</evidence>
<feature type="compositionally biased region" description="Polar residues" evidence="4">
    <location>
        <begin position="387"/>
        <end position="401"/>
    </location>
</feature>
<evidence type="ECO:0000259" key="5">
    <source>
        <dbReference type="PROSITE" id="PS50090"/>
    </source>
</evidence>
<evidence type="ECO:0000256" key="1">
    <source>
        <dbReference type="ARBA" id="ARBA00023015"/>
    </source>
</evidence>
<feature type="region of interest" description="Disordered" evidence="4">
    <location>
        <begin position="68"/>
        <end position="126"/>
    </location>
</feature>
<accession>A0A8S9V3R1</accession>
<feature type="region of interest" description="Disordered" evidence="4">
    <location>
        <begin position="348"/>
        <end position="373"/>
    </location>
</feature>
<feature type="compositionally biased region" description="Low complexity" evidence="4">
    <location>
        <begin position="94"/>
        <end position="107"/>
    </location>
</feature>
<dbReference type="InterPro" id="IPR017930">
    <property type="entry name" value="Myb_dom"/>
</dbReference>
<evidence type="ECO:0000313" key="7">
    <source>
        <dbReference type="EMBL" id="KAF4145078.1"/>
    </source>
</evidence>
<gene>
    <name evidence="7" type="ORF">GN958_ATG05785</name>
</gene>
<dbReference type="CDD" id="cd00167">
    <property type="entry name" value="SANT"/>
    <property type="match status" value="1"/>
</dbReference>
<dbReference type="PROSITE" id="PS50090">
    <property type="entry name" value="MYB_LIKE"/>
    <property type="match status" value="1"/>
</dbReference>
<dbReference type="Proteomes" id="UP000704712">
    <property type="component" value="Unassembled WGS sequence"/>
</dbReference>
<organism evidence="7 8">
    <name type="scientific">Phytophthora infestans</name>
    <name type="common">Potato late blight agent</name>
    <name type="synonym">Botrytis infestans</name>
    <dbReference type="NCBI Taxonomy" id="4787"/>
    <lineage>
        <taxon>Eukaryota</taxon>
        <taxon>Sar</taxon>
        <taxon>Stramenopiles</taxon>
        <taxon>Oomycota</taxon>
        <taxon>Peronosporomycetes</taxon>
        <taxon>Peronosporales</taxon>
        <taxon>Peronosporaceae</taxon>
        <taxon>Phytophthora</taxon>
    </lineage>
</organism>
<keyword evidence="3" id="KW-0539">Nucleus</keyword>
<dbReference type="SMART" id="SM00717">
    <property type="entry name" value="SANT"/>
    <property type="match status" value="1"/>
</dbReference>
<protein>
    <submittedName>
        <fullName evidence="7">Myb-like DNA-binding domain</fullName>
    </submittedName>
</protein>
<proteinExistence type="predicted"/>
<dbReference type="InterPro" id="IPR006447">
    <property type="entry name" value="Myb_dom_plants"/>
</dbReference>
<keyword evidence="1" id="KW-0805">Transcription regulation</keyword>
<dbReference type="SUPFAM" id="SSF46689">
    <property type="entry name" value="Homeodomain-like"/>
    <property type="match status" value="1"/>
</dbReference>
<evidence type="ECO:0000256" key="2">
    <source>
        <dbReference type="ARBA" id="ARBA00023163"/>
    </source>
</evidence>
<reference evidence="7" key="1">
    <citation type="submission" date="2020-03" db="EMBL/GenBank/DDBJ databases">
        <title>Hybrid Assembly of Korean Phytophthora infestans isolates.</title>
        <authorList>
            <person name="Prokchorchik M."/>
            <person name="Lee Y."/>
            <person name="Seo J."/>
            <person name="Cho J.-H."/>
            <person name="Park Y.-E."/>
            <person name="Jang D.-C."/>
            <person name="Im J.-S."/>
            <person name="Choi J.-G."/>
            <person name="Park H.-J."/>
            <person name="Lee G.-B."/>
            <person name="Lee Y.-G."/>
            <person name="Hong S.-Y."/>
            <person name="Cho K."/>
            <person name="Sohn K.H."/>
        </authorList>
    </citation>
    <scope>NUCLEOTIDE SEQUENCE</scope>
    <source>
        <strain evidence="7">KR_2_A2</strain>
    </source>
</reference>
<dbReference type="GO" id="GO:0003677">
    <property type="term" value="F:DNA binding"/>
    <property type="evidence" value="ECO:0007669"/>
    <property type="project" value="UniProtKB-KW"/>
</dbReference>
<feature type="domain" description="HTH myb-type" evidence="6">
    <location>
        <begin position="197"/>
        <end position="252"/>
    </location>
</feature>
<dbReference type="EMBL" id="JAACNO010000765">
    <property type="protein sequence ID" value="KAF4145078.1"/>
    <property type="molecule type" value="Genomic_DNA"/>
</dbReference>
<keyword evidence="7" id="KW-0238">DNA-binding</keyword>
<evidence type="ECO:0000313" key="8">
    <source>
        <dbReference type="Proteomes" id="UP000704712"/>
    </source>
</evidence>
<dbReference type="PANTHER" id="PTHR12374:SF28">
    <property type="entry name" value="MYB-LIKE PROTEIN J"/>
    <property type="match status" value="1"/>
</dbReference>